<evidence type="ECO:0000313" key="3">
    <source>
        <dbReference type="Proteomes" id="UP000264541"/>
    </source>
</evidence>
<evidence type="ECO:0000256" key="1">
    <source>
        <dbReference type="HAMAP-Rule" id="MF_01861"/>
    </source>
</evidence>
<dbReference type="HAMAP" id="MF_01861">
    <property type="entry name" value="UPF0738"/>
    <property type="match status" value="1"/>
</dbReference>
<accession>A0A372LMX8</accession>
<dbReference type="Pfam" id="PF19785">
    <property type="entry name" value="UPF0738"/>
    <property type="match status" value="1"/>
</dbReference>
<keyword evidence="3" id="KW-1185">Reference proteome</keyword>
<sequence>MKQKVTIAKAEWRGSELALVPGNETDLSVLKPKGQLLVDSDGLSFIYITEDDEDYIYISLPEAIWPELNVALRENSSVVAVSGGTQLELIGIHSELEYLIENIKGNGNYGEELVKRVEEIFFAESEF</sequence>
<name>A0A372LMX8_9BACI</name>
<reference evidence="2 3" key="1">
    <citation type="submission" date="2018-08" db="EMBL/GenBank/DDBJ databases">
        <title>Bacillus chawlae sp. nov., Bacillus glennii sp. nov., and Bacillus saganii sp. nov. Isolated from the Vehicle Assembly Building at Kennedy Space Center where the Viking Spacecraft were Assembled.</title>
        <authorList>
            <person name="Seuylemezian A."/>
            <person name="Vaishampayan P."/>
        </authorList>
    </citation>
    <scope>NUCLEOTIDE SEQUENCE [LARGE SCALE GENOMIC DNA]</scope>
    <source>
        <strain evidence="2 3">V47-23a</strain>
    </source>
</reference>
<dbReference type="AlphaFoldDB" id="A0A372LMX8"/>
<dbReference type="OrthoDB" id="2966478at2"/>
<dbReference type="EMBL" id="QVTE01000036">
    <property type="protein sequence ID" value="RFU68012.1"/>
    <property type="molecule type" value="Genomic_DNA"/>
</dbReference>
<organism evidence="2 3">
    <name type="scientific">Peribacillus saganii</name>
    <dbReference type="NCBI Taxonomy" id="2303992"/>
    <lineage>
        <taxon>Bacteria</taxon>
        <taxon>Bacillati</taxon>
        <taxon>Bacillota</taxon>
        <taxon>Bacilli</taxon>
        <taxon>Bacillales</taxon>
        <taxon>Bacillaceae</taxon>
        <taxon>Peribacillus</taxon>
    </lineage>
</organism>
<dbReference type="Proteomes" id="UP000264541">
    <property type="component" value="Unassembled WGS sequence"/>
</dbReference>
<gene>
    <name evidence="2" type="ORF">D0469_13030</name>
</gene>
<comment type="similarity">
    <text evidence="1">Belongs to the UPF0738 family.</text>
</comment>
<evidence type="ECO:0000313" key="2">
    <source>
        <dbReference type="EMBL" id="RFU68012.1"/>
    </source>
</evidence>
<comment type="caution">
    <text evidence="2">The sequence shown here is derived from an EMBL/GenBank/DDBJ whole genome shotgun (WGS) entry which is preliminary data.</text>
</comment>
<protein>
    <recommendedName>
        <fullName evidence="1">UPF0738 protein D0469_13030</fullName>
    </recommendedName>
</protein>
<dbReference type="RefSeq" id="WP_117327180.1">
    <property type="nucleotide sequence ID" value="NZ_QVTE01000036.1"/>
</dbReference>
<dbReference type="InterPro" id="IPR020908">
    <property type="entry name" value="UPF0738"/>
</dbReference>
<proteinExistence type="inferred from homology"/>